<accession>A0AAW1QQJ9</accession>
<dbReference type="AlphaFoldDB" id="A0AAW1QQJ9"/>
<dbReference type="Gene3D" id="4.10.1050.10">
    <property type="entry name" value="At2g23090-like"/>
    <property type="match status" value="1"/>
</dbReference>
<dbReference type="SUPFAM" id="SSF118359">
    <property type="entry name" value="Expressed protein At2g23090/F21P24.15"/>
    <property type="match status" value="1"/>
</dbReference>
<evidence type="ECO:0000259" key="2">
    <source>
        <dbReference type="Pfam" id="PF12907"/>
    </source>
</evidence>
<evidence type="ECO:0000256" key="1">
    <source>
        <dbReference type="SAM" id="MobiDB-lite"/>
    </source>
</evidence>
<dbReference type="Pfam" id="PF12907">
    <property type="entry name" value="zf-met2"/>
    <property type="match status" value="1"/>
</dbReference>
<gene>
    <name evidence="3" type="ORF">WJX72_002500</name>
</gene>
<reference evidence="3 4" key="1">
    <citation type="journal article" date="2024" name="Nat. Commun.">
        <title>Phylogenomics reveals the evolutionary origins of lichenization in chlorophyte algae.</title>
        <authorList>
            <person name="Puginier C."/>
            <person name="Libourel C."/>
            <person name="Otte J."/>
            <person name="Skaloud P."/>
            <person name="Haon M."/>
            <person name="Grisel S."/>
            <person name="Petersen M."/>
            <person name="Berrin J.G."/>
            <person name="Delaux P.M."/>
            <person name="Dal Grande F."/>
            <person name="Keller J."/>
        </authorList>
    </citation>
    <scope>NUCLEOTIDE SEQUENCE [LARGE SCALE GENOMIC DNA]</scope>
    <source>
        <strain evidence="3 4">SAG 2043</strain>
    </source>
</reference>
<protein>
    <recommendedName>
        <fullName evidence="2">At2g23090-like zinc-binding domain-containing protein</fullName>
    </recommendedName>
</protein>
<name>A0AAW1QQJ9_9CHLO</name>
<dbReference type="InterPro" id="IPR039438">
    <property type="entry name" value="At2g23090-like_Znf"/>
</dbReference>
<feature type="compositionally biased region" description="Basic and acidic residues" evidence="1">
    <location>
        <begin position="56"/>
        <end position="65"/>
    </location>
</feature>
<evidence type="ECO:0000313" key="3">
    <source>
        <dbReference type="EMBL" id="KAK9823401.1"/>
    </source>
</evidence>
<dbReference type="Proteomes" id="UP001489004">
    <property type="component" value="Unassembled WGS sequence"/>
</dbReference>
<dbReference type="EMBL" id="JALJOR010000002">
    <property type="protein sequence ID" value="KAK9823401.1"/>
    <property type="molecule type" value="Genomic_DNA"/>
</dbReference>
<organism evidence="3 4">
    <name type="scientific">[Myrmecia] bisecta</name>
    <dbReference type="NCBI Taxonomy" id="41462"/>
    <lineage>
        <taxon>Eukaryota</taxon>
        <taxon>Viridiplantae</taxon>
        <taxon>Chlorophyta</taxon>
        <taxon>core chlorophytes</taxon>
        <taxon>Trebouxiophyceae</taxon>
        <taxon>Trebouxiales</taxon>
        <taxon>Trebouxiaceae</taxon>
        <taxon>Myrmecia</taxon>
    </lineage>
</organism>
<dbReference type="PANTHER" id="PTHR33788:SF1">
    <property type="entry name" value="ZINC-BINDING PROTEIN"/>
    <property type="match status" value="1"/>
</dbReference>
<proteinExistence type="predicted"/>
<dbReference type="InterPro" id="IPR039713">
    <property type="entry name" value="At2g23090-like"/>
</dbReference>
<keyword evidence="4" id="KW-1185">Reference proteome</keyword>
<dbReference type="InterPro" id="IPR026939">
    <property type="entry name" value="ZNF706/At2g23090_sf"/>
</dbReference>
<feature type="domain" description="At2g23090-like zinc-binding" evidence="2">
    <location>
        <begin position="40"/>
        <end position="76"/>
    </location>
</feature>
<sequence>MGGGNGQKSATARARKQAEAAKAAKGGSQLKHNAAAQSIICATCRQTFLCNSTAAKLKEHSDSKHPKQTFEQCFPGQTAPSAP</sequence>
<feature type="region of interest" description="Disordered" evidence="1">
    <location>
        <begin position="1"/>
        <end position="30"/>
    </location>
</feature>
<evidence type="ECO:0000313" key="4">
    <source>
        <dbReference type="Proteomes" id="UP001489004"/>
    </source>
</evidence>
<feature type="region of interest" description="Disordered" evidence="1">
    <location>
        <begin position="56"/>
        <end position="83"/>
    </location>
</feature>
<dbReference type="PANTHER" id="PTHR33788">
    <property type="entry name" value="OS07G0114300 PROTEIN"/>
    <property type="match status" value="1"/>
</dbReference>
<comment type="caution">
    <text evidence="3">The sequence shown here is derived from an EMBL/GenBank/DDBJ whole genome shotgun (WGS) entry which is preliminary data.</text>
</comment>